<dbReference type="AlphaFoldDB" id="A0A1L9SBP6"/>
<dbReference type="Proteomes" id="UP000184188">
    <property type="component" value="Unassembled WGS sequence"/>
</dbReference>
<dbReference type="STRING" id="1073090.A0A1L9SBP6"/>
<dbReference type="EMBL" id="KV878347">
    <property type="protein sequence ID" value="OJJ44548.1"/>
    <property type="molecule type" value="Genomic_DNA"/>
</dbReference>
<organism evidence="1 2">
    <name type="scientific">Penicilliopsis zonata CBS 506.65</name>
    <dbReference type="NCBI Taxonomy" id="1073090"/>
    <lineage>
        <taxon>Eukaryota</taxon>
        <taxon>Fungi</taxon>
        <taxon>Dikarya</taxon>
        <taxon>Ascomycota</taxon>
        <taxon>Pezizomycotina</taxon>
        <taxon>Eurotiomycetes</taxon>
        <taxon>Eurotiomycetidae</taxon>
        <taxon>Eurotiales</taxon>
        <taxon>Aspergillaceae</taxon>
        <taxon>Penicilliopsis</taxon>
    </lineage>
</organism>
<evidence type="ECO:0000313" key="2">
    <source>
        <dbReference type="Proteomes" id="UP000184188"/>
    </source>
</evidence>
<dbReference type="RefSeq" id="XP_022579058.1">
    <property type="nucleotide sequence ID" value="XM_022726859.1"/>
</dbReference>
<dbReference type="OrthoDB" id="4177740at2759"/>
<reference evidence="2" key="1">
    <citation type="journal article" date="2017" name="Genome Biol.">
        <title>Comparative genomics reveals high biological diversity and specific adaptations in the industrially and medically important fungal genus Aspergillus.</title>
        <authorList>
            <person name="de Vries R.P."/>
            <person name="Riley R."/>
            <person name="Wiebenga A."/>
            <person name="Aguilar-Osorio G."/>
            <person name="Amillis S."/>
            <person name="Uchima C.A."/>
            <person name="Anderluh G."/>
            <person name="Asadollahi M."/>
            <person name="Askin M."/>
            <person name="Barry K."/>
            <person name="Battaglia E."/>
            <person name="Bayram O."/>
            <person name="Benocci T."/>
            <person name="Braus-Stromeyer S.A."/>
            <person name="Caldana C."/>
            <person name="Canovas D."/>
            <person name="Cerqueira G.C."/>
            <person name="Chen F."/>
            <person name="Chen W."/>
            <person name="Choi C."/>
            <person name="Clum A."/>
            <person name="Dos Santos R.A."/>
            <person name="Damasio A.R."/>
            <person name="Diallinas G."/>
            <person name="Emri T."/>
            <person name="Fekete E."/>
            <person name="Flipphi M."/>
            <person name="Freyberg S."/>
            <person name="Gallo A."/>
            <person name="Gournas C."/>
            <person name="Habgood R."/>
            <person name="Hainaut M."/>
            <person name="Harispe M.L."/>
            <person name="Henrissat B."/>
            <person name="Hilden K.S."/>
            <person name="Hope R."/>
            <person name="Hossain A."/>
            <person name="Karabika E."/>
            <person name="Karaffa L."/>
            <person name="Karanyi Z."/>
            <person name="Krasevec N."/>
            <person name="Kuo A."/>
            <person name="Kusch H."/>
            <person name="LaButti K."/>
            <person name="Lagendijk E.L."/>
            <person name="Lapidus A."/>
            <person name="Levasseur A."/>
            <person name="Lindquist E."/>
            <person name="Lipzen A."/>
            <person name="Logrieco A.F."/>
            <person name="MacCabe A."/>
            <person name="Maekelae M.R."/>
            <person name="Malavazi I."/>
            <person name="Melin P."/>
            <person name="Meyer V."/>
            <person name="Mielnichuk N."/>
            <person name="Miskei M."/>
            <person name="Molnar A.P."/>
            <person name="Mule G."/>
            <person name="Ngan C.Y."/>
            <person name="Orejas M."/>
            <person name="Orosz E."/>
            <person name="Ouedraogo J.P."/>
            <person name="Overkamp K.M."/>
            <person name="Park H.-S."/>
            <person name="Perrone G."/>
            <person name="Piumi F."/>
            <person name="Punt P.J."/>
            <person name="Ram A.F."/>
            <person name="Ramon A."/>
            <person name="Rauscher S."/>
            <person name="Record E."/>
            <person name="Riano-Pachon D.M."/>
            <person name="Robert V."/>
            <person name="Roehrig J."/>
            <person name="Ruller R."/>
            <person name="Salamov A."/>
            <person name="Salih N.S."/>
            <person name="Samson R.A."/>
            <person name="Sandor E."/>
            <person name="Sanguinetti M."/>
            <person name="Schuetze T."/>
            <person name="Sepcic K."/>
            <person name="Shelest E."/>
            <person name="Sherlock G."/>
            <person name="Sophianopoulou V."/>
            <person name="Squina F.M."/>
            <person name="Sun H."/>
            <person name="Susca A."/>
            <person name="Todd R.B."/>
            <person name="Tsang A."/>
            <person name="Unkles S.E."/>
            <person name="van de Wiele N."/>
            <person name="van Rossen-Uffink D."/>
            <person name="Oliveira J.V."/>
            <person name="Vesth T.C."/>
            <person name="Visser J."/>
            <person name="Yu J.-H."/>
            <person name="Zhou M."/>
            <person name="Andersen M.R."/>
            <person name="Archer D.B."/>
            <person name="Baker S.E."/>
            <person name="Benoit I."/>
            <person name="Brakhage A.A."/>
            <person name="Braus G.H."/>
            <person name="Fischer R."/>
            <person name="Frisvad J.C."/>
            <person name="Goldman G.H."/>
            <person name="Houbraken J."/>
            <person name="Oakley B."/>
            <person name="Pocsi I."/>
            <person name="Scazzocchio C."/>
            <person name="Seiboth B."/>
            <person name="vanKuyk P.A."/>
            <person name="Wortman J."/>
            <person name="Dyer P.S."/>
            <person name="Grigoriev I.V."/>
        </authorList>
    </citation>
    <scope>NUCLEOTIDE SEQUENCE [LARGE SCALE GENOMIC DNA]</scope>
    <source>
        <strain evidence="2">CBS 506.65</strain>
    </source>
</reference>
<protein>
    <submittedName>
        <fullName evidence="1">Uncharacterized protein</fullName>
    </submittedName>
</protein>
<evidence type="ECO:0000313" key="1">
    <source>
        <dbReference type="EMBL" id="OJJ44548.1"/>
    </source>
</evidence>
<gene>
    <name evidence="1" type="ORF">ASPZODRAFT_168270</name>
</gene>
<dbReference type="VEuPathDB" id="FungiDB:ASPZODRAFT_168270"/>
<sequence>MESDQIKERLDLRNTYVGIIRVLDSQPQAAYSRDELIHMKILLESFDFDDPIFLNSHACLFEPLSLQTLEKFAIIESGLEGPGAQGYYFDFDDQIYEDPTGPAKNPPATYVMAERADQIFSHLKSSL</sequence>
<name>A0A1L9SBP6_9EURO</name>
<proteinExistence type="predicted"/>
<keyword evidence="2" id="KW-1185">Reference proteome</keyword>
<dbReference type="GeneID" id="34613323"/>
<accession>A0A1L9SBP6</accession>